<keyword evidence="4" id="KW-0408">Iron</keyword>
<organism evidence="7 8">
    <name type="scientific">Elizabethkingia argenteiflava</name>
    <dbReference type="NCBI Taxonomy" id="2681556"/>
    <lineage>
        <taxon>Bacteria</taxon>
        <taxon>Pseudomonadati</taxon>
        <taxon>Bacteroidota</taxon>
        <taxon>Flavobacteriia</taxon>
        <taxon>Flavobacteriales</taxon>
        <taxon>Weeksellaceae</taxon>
        <taxon>Elizabethkingia</taxon>
    </lineage>
</organism>
<accession>A0A845PQ74</accession>
<proteinExistence type="predicted"/>
<dbReference type="Pfam" id="PF08497">
    <property type="entry name" value="Radical_SAM_N"/>
    <property type="match status" value="1"/>
</dbReference>
<feature type="non-terminal residue" evidence="7">
    <location>
        <position position="110"/>
    </location>
</feature>
<reference evidence="7 8" key="1">
    <citation type="submission" date="2019-11" db="EMBL/GenBank/DDBJ databases">
        <title>Characterization of Elizabethkingia argenteiflava sp. nov., isolated from inner surface of Soybean Pods.</title>
        <authorList>
            <person name="Mo S."/>
        </authorList>
    </citation>
    <scope>NUCLEOTIDE SEQUENCE [LARGE SCALE GENOMIC DNA]</scope>
    <source>
        <strain evidence="7 8">YB22</strain>
    </source>
</reference>
<keyword evidence="8" id="KW-1185">Reference proteome</keyword>
<dbReference type="GO" id="GO:0046872">
    <property type="term" value="F:metal ion binding"/>
    <property type="evidence" value="ECO:0007669"/>
    <property type="project" value="UniProtKB-KW"/>
</dbReference>
<keyword evidence="3" id="KW-0479">Metal-binding</keyword>
<evidence type="ECO:0000256" key="4">
    <source>
        <dbReference type="ARBA" id="ARBA00023004"/>
    </source>
</evidence>
<evidence type="ECO:0000313" key="7">
    <source>
        <dbReference type="EMBL" id="NAW50322.1"/>
    </source>
</evidence>
<dbReference type="AlphaFoldDB" id="A0A845PQ74"/>
<dbReference type="InterPro" id="IPR013704">
    <property type="entry name" value="UPF0313_N"/>
</dbReference>
<dbReference type="PANTHER" id="PTHR32331:SF0">
    <property type="entry name" value="UPF0313 PROTEIN YGIQ"/>
    <property type="match status" value="1"/>
</dbReference>
<evidence type="ECO:0000256" key="3">
    <source>
        <dbReference type="ARBA" id="ARBA00022723"/>
    </source>
</evidence>
<keyword evidence="2" id="KW-0949">S-adenosyl-L-methionine</keyword>
<evidence type="ECO:0000256" key="5">
    <source>
        <dbReference type="ARBA" id="ARBA00023014"/>
    </source>
</evidence>
<dbReference type="InterPro" id="IPR022946">
    <property type="entry name" value="UPF0313"/>
</dbReference>
<keyword evidence="1" id="KW-0004">4Fe-4S</keyword>
<sequence>LPSFEKVKSDVVLYAHANRVLHLETNPGNARALVQAHGEGTTAKDVWINPPPIPLTTAEMDLVFDLSYARSPHPSYADANGSHDHSTKIPAWEMIRFSVNIMRGCFGGCT</sequence>
<name>A0A845PQ74_9FLAO</name>
<gene>
    <name evidence="7" type="ORF">GNY06_02595</name>
</gene>
<evidence type="ECO:0000256" key="1">
    <source>
        <dbReference type="ARBA" id="ARBA00022485"/>
    </source>
</evidence>
<evidence type="ECO:0000259" key="6">
    <source>
        <dbReference type="Pfam" id="PF08497"/>
    </source>
</evidence>
<feature type="domain" description="UPF0313" evidence="6">
    <location>
        <begin position="1"/>
        <end position="98"/>
    </location>
</feature>
<protein>
    <submittedName>
        <fullName evidence="7">YgiQ family radical SAM protein</fullName>
    </submittedName>
</protein>
<feature type="non-terminal residue" evidence="7">
    <location>
        <position position="1"/>
    </location>
</feature>
<dbReference type="EMBL" id="JAAABJ010000255">
    <property type="protein sequence ID" value="NAW50322.1"/>
    <property type="molecule type" value="Genomic_DNA"/>
</dbReference>
<keyword evidence="5" id="KW-0411">Iron-sulfur</keyword>
<dbReference type="PANTHER" id="PTHR32331">
    <property type="entry name" value="UPF0313 PROTEIN YGIQ"/>
    <property type="match status" value="1"/>
</dbReference>
<comment type="caution">
    <text evidence="7">The sequence shown here is derived from an EMBL/GenBank/DDBJ whole genome shotgun (WGS) entry which is preliminary data.</text>
</comment>
<evidence type="ECO:0000313" key="8">
    <source>
        <dbReference type="Proteomes" id="UP000553459"/>
    </source>
</evidence>
<dbReference type="GO" id="GO:0051539">
    <property type="term" value="F:4 iron, 4 sulfur cluster binding"/>
    <property type="evidence" value="ECO:0007669"/>
    <property type="project" value="UniProtKB-KW"/>
</dbReference>
<dbReference type="Proteomes" id="UP000553459">
    <property type="component" value="Unassembled WGS sequence"/>
</dbReference>
<evidence type="ECO:0000256" key="2">
    <source>
        <dbReference type="ARBA" id="ARBA00022691"/>
    </source>
</evidence>